<organism evidence="4 5">
    <name type="scientific">Pseudocohnilembus persalinus</name>
    <name type="common">Ciliate</name>
    <dbReference type="NCBI Taxonomy" id="266149"/>
    <lineage>
        <taxon>Eukaryota</taxon>
        <taxon>Sar</taxon>
        <taxon>Alveolata</taxon>
        <taxon>Ciliophora</taxon>
        <taxon>Intramacronucleata</taxon>
        <taxon>Oligohymenophorea</taxon>
        <taxon>Scuticociliatia</taxon>
        <taxon>Philasterida</taxon>
        <taxon>Pseudocohnilembidae</taxon>
        <taxon>Pseudocohnilembus</taxon>
    </lineage>
</organism>
<dbReference type="InParanoid" id="A0A0V0QQ56"/>
<evidence type="ECO:0000256" key="2">
    <source>
        <dbReference type="SAM" id="Phobius"/>
    </source>
</evidence>
<sequence>MEQEQTNLNNSNLSNSTIQNAPTFYEKIKEPKSKEIKEKLLEFIRTIQQKKHTLKNIPEIVKSKIAEIEKNFQDLWQEPAKIEAKNGEVIEAIITKGLYEILIDQYDNKLDNQIELNIKVFEFLELKHFDIDIDIQNHPSYNKAKQFIKDINNEKTPKDKLTLLSNACQEISQLLATLSNQITGADQFIPVFVYTLIQAQPQRPFSNLGFIRDFRQENRVQGSDQYYFTAFESALEFIEDINEKKLKINPVEFREKRQKYYKIHQADFKQKENEQKKQDKIKQITKEDLSISIRTHNLKKEPQLQNENDFINFQNCQDLCKEEISCIEKQKEYQACLQDQNNQKLEDCEQKLNDHQQLLECYQNEQNKNFELNIENEKKNLNEEEIQKQEKTNQVDTNSQTEKKEHLQEQEQQQKEDLKAEYIQQKHSSAQSTQYDAQNQQGHPQKQEGDNWFVSIFKGFWYILKGVFAFIWGILTFLFFTVLWWLLPGLIIAGIGYFLYKKYYA</sequence>
<dbReference type="InterPro" id="IPR003123">
    <property type="entry name" value="VPS9"/>
</dbReference>
<dbReference type="GO" id="GO:0005085">
    <property type="term" value="F:guanyl-nucleotide exchange factor activity"/>
    <property type="evidence" value="ECO:0007669"/>
    <property type="project" value="InterPro"/>
</dbReference>
<accession>A0A0V0QQ56</accession>
<feature type="transmembrane region" description="Helical" evidence="2">
    <location>
        <begin position="467"/>
        <end position="500"/>
    </location>
</feature>
<dbReference type="Proteomes" id="UP000054937">
    <property type="component" value="Unassembled WGS sequence"/>
</dbReference>
<dbReference type="PANTHER" id="PTHR23101">
    <property type="entry name" value="RAB GDP/GTP EXCHANGE FACTOR"/>
    <property type="match status" value="1"/>
</dbReference>
<name>A0A0V0QQ56_PSEPJ</name>
<feature type="domain" description="VPS9" evidence="3">
    <location>
        <begin position="108"/>
        <end position="247"/>
    </location>
</feature>
<keyword evidence="5" id="KW-1185">Reference proteome</keyword>
<dbReference type="GO" id="GO:0005829">
    <property type="term" value="C:cytosol"/>
    <property type="evidence" value="ECO:0007669"/>
    <property type="project" value="TreeGrafter"/>
</dbReference>
<keyword evidence="2" id="KW-1133">Transmembrane helix</keyword>
<feature type="compositionally biased region" description="Basic and acidic residues" evidence="1">
    <location>
        <begin position="401"/>
        <end position="411"/>
    </location>
</feature>
<dbReference type="SMART" id="SM00167">
    <property type="entry name" value="VPS9"/>
    <property type="match status" value="1"/>
</dbReference>
<dbReference type="GO" id="GO:0030139">
    <property type="term" value="C:endocytic vesicle"/>
    <property type="evidence" value="ECO:0007669"/>
    <property type="project" value="TreeGrafter"/>
</dbReference>
<dbReference type="PROSITE" id="PS51205">
    <property type="entry name" value="VPS9"/>
    <property type="match status" value="1"/>
</dbReference>
<comment type="caution">
    <text evidence="4">The sequence shown here is derived from an EMBL/GenBank/DDBJ whole genome shotgun (WGS) entry which is preliminary data.</text>
</comment>
<dbReference type="Gene3D" id="1.20.1050.80">
    <property type="entry name" value="VPS9 domain"/>
    <property type="match status" value="1"/>
</dbReference>
<dbReference type="AlphaFoldDB" id="A0A0V0QQ56"/>
<dbReference type="EMBL" id="LDAU01000119">
    <property type="protein sequence ID" value="KRX04340.1"/>
    <property type="molecule type" value="Genomic_DNA"/>
</dbReference>
<dbReference type="OMA" id="NACQEIS"/>
<dbReference type="Pfam" id="PF02204">
    <property type="entry name" value="VPS9"/>
    <property type="match status" value="1"/>
</dbReference>
<evidence type="ECO:0000256" key="1">
    <source>
        <dbReference type="SAM" id="MobiDB-lite"/>
    </source>
</evidence>
<gene>
    <name evidence="4" type="ORF">PPERSA_03580</name>
</gene>
<dbReference type="InterPro" id="IPR045046">
    <property type="entry name" value="Vps9-like"/>
</dbReference>
<keyword evidence="2" id="KW-0472">Membrane</keyword>
<dbReference type="OrthoDB" id="290281at2759"/>
<dbReference type="GO" id="GO:0016192">
    <property type="term" value="P:vesicle-mediated transport"/>
    <property type="evidence" value="ECO:0007669"/>
    <property type="project" value="InterPro"/>
</dbReference>
<proteinExistence type="predicted"/>
<dbReference type="InterPro" id="IPR037191">
    <property type="entry name" value="VPS9_dom_sf"/>
</dbReference>
<dbReference type="PANTHER" id="PTHR23101:SF25">
    <property type="entry name" value="GTPASE-ACTIVATING PROTEIN AND VPS9 DOMAIN-CONTAINING PROTEIN 1"/>
    <property type="match status" value="1"/>
</dbReference>
<dbReference type="GO" id="GO:0031267">
    <property type="term" value="F:small GTPase binding"/>
    <property type="evidence" value="ECO:0007669"/>
    <property type="project" value="TreeGrafter"/>
</dbReference>
<reference evidence="4 5" key="1">
    <citation type="journal article" date="2015" name="Sci. Rep.">
        <title>Genome of the facultative scuticociliatosis pathogen Pseudocohnilembus persalinus provides insight into its virulence through horizontal gene transfer.</title>
        <authorList>
            <person name="Xiong J."/>
            <person name="Wang G."/>
            <person name="Cheng J."/>
            <person name="Tian M."/>
            <person name="Pan X."/>
            <person name="Warren A."/>
            <person name="Jiang C."/>
            <person name="Yuan D."/>
            <person name="Miao W."/>
        </authorList>
    </citation>
    <scope>NUCLEOTIDE SEQUENCE [LARGE SCALE GENOMIC DNA]</scope>
    <source>
        <strain evidence="4">36N120E</strain>
    </source>
</reference>
<evidence type="ECO:0000313" key="4">
    <source>
        <dbReference type="EMBL" id="KRX04340.1"/>
    </source>
</evidence>
<protein>
    <recommendedName>
        <fullName evidence="3">VPS9 domain-containing protein</fullName>
    </recommendedName>
</protein>
<evidence type="ECO:0000259" key="3">
    <source>
        <dbReference type="PROSITE" id="PS51205"/>
    </source>
</evidence>
<dbReference type="SUPFAM" id="SSF109993">
    <property type="entry name" value="VPS9 domain"/>
    <property type="match status" value="1"/>
</dbReference>
<feature type="region of interest" description="Disordered" evidence="1">
    <location>
        <begin position="385"/>
        <end position="411"/>
    </location>
</feature>
<evidence type="ECO:0000313" key="5">
    <source>
        <dbReference type="Proteomes" id="UP000054937"/>
    </source>
</evidence>
<keyword evidence="2" id="KW-0812">Transmembrane</keyword>